<feature type="transmembrane region" description="Helical" evidence="1">
    <location>
        <begin position="92"/>
        <end position="110"/>
    </location>
</feature>
<feature type="transmembrane region" description="Helical" evidence="1">
    <location>
        <begin position="211"/>
        <end position="232"/>
    </location>
</feature>
<gene>
    <name evidence="2" type="ORF">SAMN04487991_1734</name>
</gene>
<dbReference type="OrthoDB" id="7714635at2"/>
<evidence type="ECO:0000313" key="2">
    <source>
        <dbReference type="EMBL" id="SFJ22802.1"/>
    </source>
</evidence>
<dbReference type="AlphaFoldDB" id="A0A1I3PMS5"/>
<feature type="transmembrane region" description="Helical" evidence="1">
    <location>
        <begin position="289"/>
        <end position="307"/>
    </location>
</feature>
<feature type="transmembrane region" description="Helical" evidence="1">
    <location>
        <begin position="16"/>
        <end position="40"/>
    </location>
</feature>
<evidence type="ECO:0000313" key="3">
    <source>
        <dbReference type="Proteomes" id="UP000199630"/>
    </source>
</evidence>
<feature type="transmembrane region" description="Helical" evidence="1">
    <location>
        <begin position="172"/>
        <end position="199"/>
    </location>
</feature>
<accession>A0A1I3PMS5</accession>
<keyword evidence="1" id="KW-0812">Transmembrane</keyword>
<dbReference type="Proteomes" id="UP000199630">
    <property type="component" value="Unassembled WGS sequence"/>
</dbReference>
<dbReference type="STRING" id="588602.SAMN04487991_1734"/>
<reference evidence="3" key="1">
    <citation type="submission" date="2016-10" db="EMBL/GenBank/DDBJ databases">
        <authorList>
            <person name="Varghese N."/>
            <person name="Submissions S."/>
        </authorList>
    </citation>
    <scope>NUCLEOTIDE SEQUENCE [LARGE SCALE GENOMIC DNA]</scope>
    <source>
        <strain evidence="3">DSM 26471</strain>
    </source>
</reference>
<feature type="transmembrane region" description="Helical" evidence="1">
    <location>
        <begin position="264"/>
        <end position="282"/>
    </location>
</feature>
<evidence type="ECO:0008006" key="4">
    <source>
        <dbReference type="Google" id="ProtNLM"/>
    </source>
</evidence>
<keyword evidence="3" id="KW-1185">Reference proteome</keyword>
<protein>
    <recommendedName>
        <fullName evidence="4">Dolichyl-phosphate-mannose-protein mannosyltransferase</fullName>
    </recommendedName>
</protein>
<dbReference type="EMBL" id="FORH01000002">
    <property type="protein sequence ID" value="SFJ22802.1"/>
    <property type="molecule type" value="Genomic_DNA"/>
</dbReference>
<keyword evidence="1" id="KW-1133">Transmembrane helix</keyword>
<feature type="transmembrane region" description="Helical" evidence="1">
    <location>
        <begin position="122"/>
        <end position="140"/>
    </location>
</feature>
<evidence type="ECO:0000256" key="1">
    <source>
        <dbReference type="SAM" id="Phobius"/>
    </source>
</evidence>
<keyword evidence="1" id="KW-0472">Membrane</keyword>
<sequence>MFRSDVADRAPGGASVFAWLSATATARYAVFLGFAVLLFLSWGRNVNWDEFYFLSHVHAFLDGRLDRPLQTVYVHAFGWLATIPGHEMGQIVIARLVMTGLLAVTCLSIFRMATALADRRAAWIALVAFLSSGFTLAHGTSFRADPIAAAGLMAALAILFTARLSVGQILAVAVLSAFALLVTIKAVLYFPAYLAVLIWRWREPGLPLRILTAWLLGLAIAAALFALHSAGIEAPADKTAMSNAQGALHTTLLQSGLFPRGRDALLWALLSSGTLALAWFGVSRAGARLGWLLLAFAAPLILSIVFYRNAFPYFFPFITPPLMIAAAVGAARLGSGPALGALMALMLASGSVQAIAAASESAETQRATLAEIHRLFPEPVPYIDQNAMVASFPRQSFFMSTWGILKYRAAGQPVMADLIAETQPPLLLTNRWTLDQAMTAPEITDSALSLLPPDQSVLRQSYVHYSGAIWLAGQTVTLGESAHELDLPVHGRYRVIADTPVRLAGETVQPEDTVELTGPVMLTGPAGGKVTLIWDTTAPQRPGALPQRALYAGFWQLPF</sequence>
<feature type="transmembrane region" description="Helical" evidence="1">
    <location>
        <begin position="313"/>
        <end position="331"/>
    </location>
</feature>
<organism evidence="2 3">
    <name type="scientific">Celeribacter neptunius</name>
    <dbReference type="NCBI Taxonomy" id="588602"/>
    <lineage>
        <taxon>Bacteria</taxon>
        <taxon>Pseudomonadati</taxon>
        <taxon>Pseudomonadota</taxon>
        <taxon>Alphaproteobacteria</taxon>
        <taxon>Rhodobacterales</taxon>
        <taxon>Roseobacteraceae</taxon>
        <taxon>Celeribacter</taxon>
    </lineage>
</organism>
<dbReference type="RefSeq" id="WP_090060004.1">
    <property type="nucleotide sequence ID" value="NZ_FORH01000002.1"/>
</dbReference>
<proteinExistence type="predicted"/>
<feature type="transmembrane region" description="Helical" evidence="1">
    <location>
        <begin position="147"/>
        <end position="166"/>
    </location>
</feature>
<name>A0A1I3PMS5_9RHOB</name>